<keyword evidence="1" id="KW-0812">Transmembrane</keyword>
<dbReference type="InterPro" id="IPR007497">
    <property type="entry name" value="SIMPL/DUF541"/>
</dbReference>
<keyword evidence="3" id="KW-1185">Reference proteome</keyword>
<organism evidence="2 3">
    <name type="scientific">Pseudocalidococcus azoricus BACA0444</name>
    <dbReference type="NCBI Taxonomy" id="2918990"/>
    <lineage>
        <taxon>Bacteria</taxon>
        <taxon>Bacillati</taxon>
        <taxon>Cyanobacteriota</taxon>
        <taxon>Cyanophyceae</taxon>
        <taxon>Acaryochloridales</taxon>
        <taxon>Thermosynechococcaceae</taxon>
        <taxon>Pseudocalidococcus</taxon>
        <taxon>Pseudocalidococcus azoricus</taxon>
    </lineage>
</organism>
<dbReference type="PROSITE" id="PS00430">
    <property type="entry name" value="TONB_DEPENDENT_REC_1"/>
    <property type="match status" value="1"/>
</dbReference>
<dbReference type="Pfam" id="PF04402">
    <property type="entry name" value="SIMPL"/>
    <property type="match status" value="1"/>
</dbReference>
<dbReference type="Gene3D" id="3.30.110.170">
    <property type="entry name" value="Protein of unknown function (DUF541), domain 1"/>
    <property type="match status" value="1"/>
</dbReference>
<sequence length="260" mass="27725">MPPESEPGSSALTPAQSATTKPFPQLFWGLVAIAIALGTGSLIGAGAIKSLRSGDTLTVIGSAKRPIRADHVVWRSSVSSQQPTLAQAFQDVKRYSERVQAYFKAQNIPADALTLSAVSTEAIPELVNNNPTGRTLAYRLVQSFEISSPDVDGIAKISRSSTDLINEGIPFVSDPPQYLYTNLSKLRVEMIKEATQDAKERADAIAGVTRSQVGPVRSAETDAFQITARYSTDVSGGGSYDTQTIDKDITAVVSVTFSVD</sequence>
<reference evidence="3" key="1">
    <citation type="submission" date="2023-07" db="EMBL/GenBank/DDBJ databases">
        <authorList>
            <person name="Luz R."/>
            <person name="Cordeiro R."/>
            <person name="Fonseca A."/>
            <person name="Goncalves V."/>
        </authorList>
    </citation>
    <scope>NUCLEOTIDE SEQUENCE [LARGE SCALE GENOMIC DNA]</scope>
    <source>
        <strain evidence="3">BACA0444</strain>
    </source>
</reference>
<dbReference type="Proteomes" id="UP001268256">
    <property type="component" value="Unassembled WGS sequence"/>
</dbReference>
<gene>
    <name evidence="2" type="ORF">RIF25_12065</name>
</gene>
<keyword evidence="1" id="KW-1133">Transmembrane helix</keyword>
<protein>
    <submittedName>
        <fullName evidence="2">SIMPL domain-containing protein</fullName>
    </submittedName>
</protein>
<feature type="transmembrane region" description="Helical" evidence="1">
    <location>
        <begin position="26"/>
        <end position="48"/>
    </location>
</feature>
<dbReference type="EMBL" id="JAVMIP010000013">
    <property type="protein sequence ID" value="MDS3861542.1"/>
    <property type="molecule type" value="Genomic_DNA"/>
</dbReference>
<evidence type="ECO:0000256" key="1">
    <source>
        <dbReference type="SAM" id="Phobius"/>
    </source>
</evidence>
<dbReference type="InterPro" id="IPR052022">
    <property type="entry name" value="26kDa_periplasmic_antigen"/>
</dbReference>
<evidence type="ECO:0000313" key="2">
    <source>
        <dbReference type="EMBL" id="MDS3861542.1"/>
    </source>
</evidence>
<keyword evidence="1" id="KW-0472">Membrane</keyword>
<dbReference type="InterPro" id="IPR010916">
    <property type="entry name" value="TonB_box_CS"/>
</dbReference>
<dbReference type="PANTHER" id="PTHR34387:SF2">
    <property type="entry name" value="SLR1258 PROTEIN"/>
    <property type="match status" value="1"/>
</dbReference>
<dbReference type="PANTHER" id="PTHR34387">
    <property type="entry name" value="SLR1258 PROTEIN"/>
    <property type="match status" value="1"/>
</dbReference>
<dbReference type="RefSeq" id="WP_322878783.1">
    <property type="nucleotide sequence ID" value="NZ_JAVMIP010000013.1"/>
</dbReference>
<dbReference type="GO" id="GO:0006974">
    <property type="term" value="P:DNA damage response"/>
    <property type="evidence" value="ECO:0007669"/>
    <property type="project" value="TreeGrafter"/>
</dbReference>
<dbReference type="Gene3D" id="3.30.70.2970">
    <property type="entry name" value="Protein of unknown function (DUF541), domain 2"/>
    <property type="match status" value="1"/>
</dbReference>
<name>A0AAE4FUN2_9CYAN</name>
<proteinExistence type="predicted"/>
<dbReference type="AlphaFoldDB" id="A0AAE4FUN2"/>
<accession>A0AAE4FUN2</accession>
<evidence type="ECO:0000313" key="3">
    <source>
        <dbReference type="Proteomes" id="UP001268256"/>
    </source>
</evidence>
<comment type="caution">
    <text evidence="2">The sequence shown here is derived from an EMBL/GenBank/DDBJ whole genome shotgun (WGS) entry which is preliminary data.</text>
</comment>